<proteinExistence type="predicted"/>
<dbReference type="AlphaFoldDB" id="A0A2H1VC90"/>
<evidence type="ECO:0000313" key="1">
    <source>
        <dbReference type="EMBL" id="SOQ38469.1"/>
    </source>
</evidence>
<protein>
    <submittedName>
        <fullName evidence="1">SFRICE_015560</fullName>
    </submittedName>
</protein>
<accession>A0A2H1VC90</accession>
<gene>
    <name evidence="1" type="ORF">SFRICE_015560</name>
</gene>
<dbReference type="EMBL" id="ODYU01001788">
    <property type="protein sequence ID" value="SOQ38469.1"/>
    <property type="molecule type" value="Genomic_DNA"/>
</dbReference>
<reference evidence="1" key="1">
    <citation type="submission" date="2016-07" db="EMBL/GenBank/DDBJ databases">
        <authorList>
            <person name="Bretaudeau A."/>
        </authorList>
    </citation>
    <scope>NUCLEOTIDE SEQUENCE</scope>
    <source>
        <strain evidence="1">Rice</strain>
        <tissue evidence="1">Whole body</tissue>
    </source>
</reference>
<sequence length="127" mass="14018">MVAVIKLLRKIVTASLAEWLRVRLQSMGSRVRFPGRAKYYWAFFGFSEISQWYHGVWNLVPGILSLGVLGLDRVPMMLLAVGMSSFLDMEVPDEVPVSEEPEAECRLPSFFSTAGCGSLSAGGATSW</sequence>
<name>A0A2H1VC90_SPOFR</name>
<organism evidence="1">
    <name type="scientific">Spodoptera frugiperda</name>
    <name type="common">Fall armyworm</name>
    <dbReference type="NCBI Taxonomy" id="7108"/>
    <lineage>
        <taxon>Eukaryota</taxon>
        <taxon>Metazoa</taxon>
        <taxon>Ecdysozoa</taxon>
        <taxon>Arthropoda</taxon>
        <taxon>Hexapoda</taxon>
        <taxon>Insecta</taxon>
        <taxon>Pterygota</taxon>
        <taxon>Neoptera</taxon>
        <taxon>Endopterygota</taxon>
        <taxon>Lepidoptera</taxon>
        <taxon>Glossata</taxon>
        <taxon>Ditrysia</taxon>
        <taxon>Noctuoidea</taxon>
        <taxon>Noctuidae</taxon>
        <taxon>Amphipyrinae</taxon>
        <taxon>Spodoptera</taxon>
    </lineage>
</organism>